<evidence type="ECO:0000256" key="2">
    <source>
        <dbReference type="SAM" id="SignalP"/>
    </source>
</evidence>
<accession>A0A914HXK5</accession>
<keyword evidence="2" id="KW-0732">Signal</keyword>
<reference evidence="4 5" key="1">
    <citation type="submission" date="2022-11" db="UniProtKB">
        <authorList>
            <consortium name="WormBaseParasite"/>
        </authorList>
    </citation>
    <scope>IDENTIFICATION</scope>
</reference>
<name>A0A914HXK5_GLORO</name>
<evidence type="ECO:0000313" key="4">
    <source>
        <dbReference type="WBParaSite" id="Gr19_v10_g5591.t1"/>
    </source>
</evidence>
<organism evidence="3 4">
    <name type="scientific">Globodera rostochiensis</name>
    <name type="common">Golden nematode worm</name>
    <name type="synonym">Heterodera rostochiensis</name>
    <dbReference type="NCBI Taxonomy" id="31243"/>
    <lineage>
        <taxon>Eukaryota</taxon>
        <taxon>Metazoa</taxon>
        <taxon>Ecdysozoa</taxon>
        <taxon>Nematoda</taxon>
        <taxon>Chromadorea</taxon>
        <taxon>Rhabditida</taxon>
        <taxon>Tylenchina</taxon>
        <taxon>Tylenchomorpha</taxon>
        <taxon>Tylenchoidea</taxon>
        <taxon>Heteroderidae</taxon>
        <taxon>Heteroderinae</taxon>
        <taxon>Globodera</taxon>
    </lineage>
</organism>
<evidence type="ECO:0000313" key="3">
    <source>
        <dbReference type="Proteomes" id="UP000887572"/>
    </source>
</evidence>
<evidence type="ECO:0000256" key="1">
    <source>
        <dbReference type="SAM" id="MobiDB-lite"/>
    </source>
</evidence>
<dbReference type="WBParaSite" id="Gr19_v10_g5592.t1">
    <property type="protein sequence ID" value="Gr19_v10_g5592.t1"/>
    <property type="gene ID" value="Gr19_v10_g5592"/>
</dbReference>
<dbReference type="Proteomes" id="UP000887572">
    <property type="component" value="Unplaced"/>
</dbReference>
<feature type="region of interest" description="Disordered" evidence="1">
    <location>
        <begin position="27"/>
        <end position="84"/>
    </location>
</feature>
<proteinExistence type="predicted"/>
<feature type="chain" id="PRO_5038324187" evidence="2">
    <location>
        <begin position="25"/>
        <end position="84"/>
    </location>
</feature>
<sequence>MKLSATTKLSMALLLLILVSFVCANSSVKKSDGKSTPSPRPPAADDVDGEAFDSEPVAPSHGKSKGKGKPPPKIVNVNNPSSQS</sequence>
<feature type="signal peptide" evidence="2">
    <location>
        <begin position="1"/>
        <end position="24"/>
    </location>
</feature>
<protein>
    <submittedName>
        <fullName evidence="4 5">Uncharacterized protein</fullName>
    </submittedName>
</protein>
<keyword evidence="3" id="KW-1185">Reference proteome</keyword>
<dbReference type="AlphaFoldDB" id="A0A914HXK5"/>
<feature type="compositionally biased region" description="Low complexity" evidence="1">
    <location>
        <begin position="74"/>
        <end position="84"/>
    </location>
</feature>
<evidence type="ECO:0000313" key="5">
    <source>
        <dbReference type="WBParaSite" id="Gr19_v10_g5592.t1"/>
    </source>
</evidence>
<dbReference type="WBParaSite" id="Gr19_v10_g5591.t1">
    <property type="protein sequence ID" value="Gr19_v10_g5591.t1"/>
    <property type="gene ID" value="Gr19_v10_g5591"/>
</dbReference>